<name>A0A8T4L1T7_9ARCH</name>
<comment type="similarity">
    <text evidence="9">Belongs to the GGGP/HepGP synthase family.</text>
</comment>
<comment type="caution">
    <text evidence="10">The sequence shown here is derived from an EMBL/GenBank/DDBJ whole genome shotgun (WGS) entry which is preliminary data.</text>
</comment>
<dbReference type="InterPro" id="IPR010946">
    <property type="entry name" value="GGGP_synth"/>
</dbReference>
<dbReference type="SUPFAM" id="SSF51395">
    <property type="entry name" value="FMN-linked oxidoreductases"/>
    <property type="match status" value="1"/>
</dbReference>
<reference evidence="10" key="1">
    <citation type="submission" date="2021-03" db="EMBL/GenBank/DDBJ databases">
        <authorList>
            <person name="Jaffe A."/>
        </authorList>
    </citation>
    <scope>NUCLEOTIDE SEQUENCE</scope>
    <source>
        <strain evidence="10">RIFCSPHIGHO2_01_FULL_AR10_44_11</strain>
    </source>
</reference>
<keyword evidence="6 9" id="KW-0594">Phospholipid biosynthesis</keyword>
<evidence type="ECO:0000313" key="11">
    <source>
        <dbReference type="Proteomes" id="UP000677687"/>
    </source>
</evidence>
<dbReference type="NCBIfam" id="NF003198">
    <property type="entry name" value="PRK04169.1-2"/>
    <property type="match status" value="1"/>
</dbReference>
<gene>
    <name evidence="10" type="ORF">J4415_03970</name>
</gene>
<reference evidence="10" key="2">
    <citation type="submission" date="2021-05" db="EMBL/GenBank/DDBJ databases">
        <title>Protein family content uncovers lineage relationships and bacterial pathway maintenance mechanisms in DPANN archaea.</title>
        <authorList>
            <person name="Castelle C.J."/>
            <person name="Meheust R."/>
            <person name="Jaffe A.L."/>
            <person name="Seitz K."/>
            <person name="Gong X."/>
            <person name="Baker B.J."/>
            <person name="Banfield J.F."/>
        </authorList>
    </citation>
    <scope>NUCLEOTIDE SEQUENCE</scope>
    <source>
        <strain evidence="10">RIFCSPHIGHO2_01_FULL_AR10_44_11</strain>
    </source>
</reference>
<dbReference type="NCBIfam" id="TIGR01768">
    <property type="entry name" value="GGGP-family"/>
    <property type="match status" value="1"/>
</dbReference>
<proteinExistence type="inferred from homology"/>
<dbReference type="GO" id="GO:0000287">
    <property type="term" value="F:magnesium ion binding"/>
    <property type="evidence" value="ECO:0007669"/>
    <property type="project" value="UniProtKB-UniRule"/>
</dbReference>
<keyword evidence="3 9" id="KW-0479">Metal-binding</keyword>
<comment type="subcellular location">
    <subcellularLocation>
        <location evidence="9">Cytoplasm</location>
    </subcellularLocation>
</comment>
<dbReference type="AlphaFoldDB" id="A0A8T4L1T7"/>
<evidence type="ECO:0000313" key="10">
    <source>
        <dbReference type="EMBL" id="MBS3057755.1"/>
    </source>
</evidence>
<dbReference type="Proteomes" id="UP000677687">
    <property type="component" value="Unassembled WGS sequence"/>
</dbReference>
<dbReference type="EC" id="2.5.1.41" evidence="9"/>
<evidence type="ECO:0000256" key="2">
    <source>
        <dbReference type="ARBA" id="ARBA00022679"/>
    </source>
</evidence>
<evidence type="ECO:0000256" key="8">
    <source>
        <dbReference type="ARBA" id="ARBA00047288"/>
    </source>
</evidence>
<comment type="catalytic activity">
    <reaction evidence="8 9">
        <text>sn-glycerol 1-phosphate + (2E,6E,10E)-geranylgeranyl diphosphate = sn-3-O-(geranylgeranyl)glycerol 1-phosphate + diphosphate</text>
        <dbReference type="Rhea" id="RHEA:23404"/>
        <dbReference type="ChEBI" id="CHEBI:33019"/>
        <dbReference type="ChEBI" id="CHEBI:57677"/>
        <dbReference type="ChEBI" id="CHEBI:57685"/>
        <dbReference type="ChEBI" id="CHEBI:58756"/>
        <dbReference type="EC" id="2.5.1.41"/>
    </reaction>
</comment>
<keyword evidence="7 9" id="KW-1208">Phospholipid metabolism</keyword>
<evidence type="ECO:0000256" key="4">
    <source>
        <dbReference type="ARBA" id="ARBA00022842"/>
    </source>
</evidence>
<dbReference type="InterPro" id="IPR050064">
    <property type="entry name" value="IGPS_HisA/HisF"/>
</dbReference>
<comment type="pathway">
    <text evidence="9">Membrane lipid metabolism; glycerophospholipid metabolism.</text>
</comment>
<feature type="binding site" evidence="9">
    <location>
        <position position="30"/>
    </location>
    <ligand>
        <name>Mg(2+)</name>
        <dbReference type="ChEBI" id="CHEBI:18420"/>
    </ligand>
</feature>
<comment type="cofactor">
    <cofactor evidence="9">
        <name>Mg(2+)</name>
        <dbReference type="ChEBI" id="CHEBI:18420"/>
    </cofactor>
</comment>
<keyword evidence="1 9" id="KW-0444">Lipid biosynthesis</keyword>
<keyword evidence="2 9" id="KW-0808">Transferase</keyword>
<dbReference type="NCBIfam" id="TIGR01769">
    <property type="entry name" value="GGGP"/>
    <property type="match status" value="1"/>
</dbReference>
<evidence type="ECO:0000256" key="1">
    <source>
        <dbReference type="ARBA" id="ARBA00022516"/>
    </source>
</evidence>
<evidence type="ECO:0000256" key="3">
    <source>
        <dbReference type="ARBA" id="ARBA00022723"/>
    </source>
</evidence>
<dbReference type="PANTHER" id="PTHR21235">
    <property type="entry name" value="IMIDAZOLE GLYCEROL PHOSPHATE SYNTHASE SUBUNIT HISF/H IGP SYNTHASE SUBUNIT HISF/H"/>
    <property type="match status" value="1"/>
</dbReference>
<sequence>MQKEGHFGKVYQKILDGIDKSGALTFMQLDPPKYIPEQCGRIAKAAEANGLDAFAVGGSVGAQGALLDECIKAIKENSSLPVILFPGNIATISRYADAIYFMQMLNSLDPYYLSGAQITASYPVKQLGLEVIPTSYIIVEPGRAVGWVGRAQLIPRSFDYLGGITALAGQYIGSHLIILESGGGAPEPAPQKMISYVKNLIDVPLVVAGGIKNEKHAYNTIKAGADIIHVGSALEASNGSIEKFSSTLKKITSSVKKAGKKRK</sequence>
<dbReference type="HAMAP" id="MF_00112">
    <property type="entry name" value="GGGP_HepGP_synthase"/>
    <property type="match status" value="1"/>
</dbReference>
<keyword evidence="4 9" id="KW-0460">Magnesium</keyword>
<evidence type="ECO:0000256" key="7">
    <source>
        <dbReference type="ARBA" id="ARBA00023264"/>
    </source>
</evidence>
<dbReference type="InterPro" id="IPR038597">
    <property type="entry name" value="GGGP/HepGP_synthase_sf"/>
</dbReference>
<dbReference type="GO" id="GO:0047294">
    <property type="term" value="F:phosphoglycerol geranylgeranyltransferase activity"/>
    <property type="evidence" value="ECO:0007669"/>
    <property type="project" value="UniProtKB-UniRule"/>
</dbReference>
<dbReference type="EMBL" id="JAGVWD010000066">
    <property type="protein sequence ID" value="MBS3057755.1"/>
    <property type="molecule type" value="Genomic_DNA"/>
</dbReference>
<comment type="function">
    <text evidence="9">Prenyltransferase that catalyzes the transfer of the geranylgeranyl moiety of geranylgeranyl diphosphate (GGPP) to the C3 hydroxyl of sn-glycerol-1-phosphate (G1P). This reaction is the first ether-bond-formation step in the biosynthesis of archaeal membrane lipids.</text>
</comment>
<evidence type="ECO:0000256" key="6">
    <source>
        <dbReference type="ARBA" id="ARBA00023209"/>
    </source>
</evidence>
<evidence type="ECO:0000256" key="5">
    <source>
        <dbReference type="ARBA" id="ARBA00023098"/>
    </source>
</evidence>
<keyword evidence="5 9" id="KW-0443">Lipid metabolism</keyword>
<dbReference type="PANTHER" id="PTHR21235:SF22">
    <property type="entry name" value="GERANYLGERANYLGLYCERYL PHOSPHATE SYNTHASE"/>
    <property type="match status" value="1"/>
</dbReference>
<evidence type="ECO:0000256" key="9">
    <source>
        <dbReference type="HAMAP-Rule" id="MF_00112"/>
    </source>
</evidence>
<dbReference type="Gene3D" id="3.20.20.390">
    <property type="entry name" value="FMN-linked oxidoreductases"/>
    <property type="match status" value="1"/>
</dbReference>
<dbReference type="InterPro" id="IPR008205">
    <property type="entry name" value="GGGP_HepGP_synthase"/>
</dbReference>
<comment type="caution">
    <text evidence="9">Lacks conserved residue(s) required for the propagation of feature annotation.</text>
</comment>
<dbReference type="Pfam" id="PF01884">
    <property type="entry name" value="PcrB"/>
    <property type="match status" value="1"/>
</dbReference>
<protein>
    <recommendedName>
        <fullName evidence="9">Geranylgeranylglyceryl phosphate synthase</fullName>
        <shortName evidence="9">GGGP synthase</shortName>
        <shortName evidence="9">GGGPS</shortName>
        <ecNumber evidence="9">2.5.1.41</ecNumber>
    </recommendedName>
    <alternativeName>
        <fullName evidence="9">(S)-3-O-geranylgeranylglyceryl phosphate synthase</fullName>
    </alternativeName>
    <alternativeName>
        <fullName evidence="9">Phosphoglycerol geranylgeranyltransferase</fullName>
    </alternativeName>
</protein>
<accession>A0A8T4L1T7</accession>
<keyword evidence="9" id="KW-0963">Cytoplasm</keyword>
<dbReference type="GO" id="GO:0000107">
    <property type="term" value="F:imidazoleglycerol-phosphate synthase activity"/>
    <property type="evidence" value="ECO:0007669"/>
    <property type="project" value="TreeGrafter"/>
</dbReference>
<organism evidence="10 11">
    <name type="scientific">Candidatus Iainarchaeum sp</name>
    <dbReference type="NCBI Taxonomy" id="3101447"/>
    <lineage>
        <taxon>Archaea</taxon>
        <taxon>Candidatus Iainarchaeota</taxon>
        <taxon>Candidatus Iainarchaeia</taxon>
        <taxon>Candidatus Iainarchaeales</taxon>
        <taxon>Candidatus Iainarchaeaceae</taxon>
        <taxon>Candidatus Iainarchaeum</taxon>
    </lineage>
</organism>
<dbReference type="GO" id="GO:0005737">
    <property type="term" value="C:cytoplasm"/>
    <property type="evidence" value="ECO:0007669"/>
    <property type="project" value="UniProtKB-SubCell"/>
</dbReference>
<feature type="binding site" evidence="9">
    <location>
        <position position="59"/>
    </location>
    <ligand>
        <name>Mg(2+)</name>
        <dbReference type="ChEBI" id="CHEBI:18420"/>
    </ligand>
</feature>
<dbReference type="GO" id="GO:0046474">
    <property type="term" value="P:glycerophospholipid biosynthetic process"/>
    <property type="evidence" value="ECO:0007669"/>
    <property type="project" value="UniProtKB-UniRule"/>
</dbReference>